<dbReference type="EMBL" id="UINC01001688">
    <property type="protein sequence ID" value="SUZ86563.1"/>
    <property type="molecule type" value="Genomic_DNA"/>
</dbReference>
<name>A0A381RAZ2_9ZZZZ</name>
<dbReference type="InterPro" id="IPR008775">
    <property type="entry name" value="Phytyl_CoA_dOase-like"/>
</dbReference>
<dbReference type="Pfam" id="PF05721">
    <property type="entry name" value="PhyH"/>
    <property type="match status" value="1"/>
</dbReference>
<dbReference type="AlphaFoldDB" id="A0A381RAZ2"/>
<sequence>VEVLSDEQVETFWREGFVLLPEAVLAEDLAALQQTVVDWVEESRRHTGPWGTTMDGRPRFDVEPGHSADQPALRRVASPQEVCVAHLRVMRDSPLVDAAAQLVGPNLAVNNVKLNAKQPGAGTKVGFHQDFAYEAHSNDDMLAVLLFLDDVTPENGPPEMVPGSHIGPIHDHWHDGVFTGTISDEALGDLAPPVLCHGPAGTACLMHTRLVHGSAPNLSDQPRTLSIFSYRSEDSHLLHPSHLPSVHDGEVVRGRSTGRIRSVAYEMAVAEMPSGASFFEQQTQGEGEH</sequence>
<protein>
    <recommendedName>
        <fullName evidence="2">Fe2OG dioxygenase domain-containing protein</fullName>
    </recommendedName>
</protein>
<reference evidence="1" key="1">
    <citation type="submission" date="2018-05" db="EMBL/GenBank/DDBJ databases">
        <authorList>
            <person name="Lanie J.A."/>
            <person name="Ng W.-L."/>
            <person name="Kazmierczak K.M."/>
            <person name="Andrzejewski T.M."/>
            <person name="Davidsen T.M."/>
            <person name="Wayne K.J."/>
            <person name="Tettelin H."/>
            <person name="Glass J.I."/>
            <person name="Rusch D."/>
            <person name="Podicherti R."/>
            <person name="Tsui H.-C.T."/>
            <person name="Winkler M.E."/>
        </authorList>
    </citation>
    <scope>NUCLEOTIDE SEQUENCE</scope>
</reference>
<organism evidence="1">
    <name type="scientific">marine metagenome</name>
    <dbReference type="NCBI Taxonomy" id="408172"/>
    <lineage>
        <taxon>unclassified sequences</taxon>
        <taxon>metagenomes</taxon>
        <taxon>ecological metagenomes</taxon>
    </lineage>
</organism>
<evidence type="ECO:0000313" key="1">
    <source>
        <dbReference type="EMBL" id="SUZ86563.1"/>
    </source>
</evidence>
<proteinExistence type="predicted"/>
<dbReference type="Gene3D" id="2.60.120.620">
    <property type="entry name" value="q2cbj1_9rhob like domain"/>
    <property type="match status" value="1"/>
</dbReference>
<accession>A0A381RAZ2</accession>
<feature type="non-terminal residue" evidence="1">
    <location>
        <position position="1"/>
    </location>
</feature>
<evidence type="ECO:0008006" key="2">
    <source>
        <dbReference type="Google" id="ProtNLM"/>
    </source>
</evidence>
<dbReference type="SUPFAM" id="SSF51197">
    <property type="entry name" value="Clavaminate synthase-like"/>
    <property type="match status" value="1"/>
</dbReference>
<dbReference type="PANTHER" id="PTHR20883:SF46">
    <property type="entry name" value="PHYTANOYL-COA HYDROXYLASE"/>
    <property type="match status" value="1"/>
</dbReference>
<gene>
    <name evidence="1" type="ORF">METZ01_LOCUS39417</name>
</gene>
<dbReference type="PANTHER" id="PTHR20883">
    <property type="entry name" value="PHYTANOYL-COA DIOXYGENASE DOMAIN CONTAINING 1"/>
    <property type="match status" value="1"/>
</dbReference>